<dbReference type="InterPro" id="IPR028082">
    <property type="entry name" value="Peripla_BP_I"/>
</dbReference>
<dbReference type="PANTHER" id="PTHR10519">
    <property type="entry name" value="GABA-B RECEPTOR"/>
    <property type="match status" value="1"/>
</dbReference>
<evidence type="ECO:0000256" key="8">
    <source>
        <dbReference type="ARBA" id="ARBA00023224"/>
    </source>
</evidence>
<feature type="compositionally biased region" description="Polar residues" evidence="9">
    <location>
        <begin position="720"/>
        <end position="732"/>
    </location>
</feature>
<dbReference type="Proteomes" id="UP001153069">
    <property type="component" value="Unassembled WGS sequence"/>
</dbReference>
<protein>
    <recommendedName>
        <fullName evidence="11">G-protein coupled receptors family 3 profile domain-containing protein</fullName>
    </recommendedName>
</protein>
<evidence type="ECO:0000256" key="4">
    <source>
        <dbReference type="ARBA" id="ARBA00023040"/>
    </source>
</evidence>
<name>A0A9N8EQU8_9STRA</name>
<evidence type="ECO:0000256" key="6">
    <source>
        <dbReference type="ARBA" id="ARBA00023170"/>
    </source>
</evidence>
<feature type="transmembrane region" description="Helical" evidence="10">
    <location>
        <begin position="614"/>
        <end position="635"/>
    </location>
</feature>
<feature type="transmembrane region" description="Helical" evidence="10">
    <location>
        <begin position="408"/>
        <end position="429"/>
    </location>
</feature>
<dbReference type="InterPro" id="IPR017978">
    <property type="entry name" value="GPCR_3_C"/>
</dbReference>
<evidence type="ECO:0000256" key="2">
    <source>
        <dbReference type="ARBA" id="ARBA00022692"/>
    </source>
</evidence>
<evidence type="ECO:0000256" key="5">
    <source>
        <dbReference type="ARBA" id="ARBA00023136"/>
    </source>
</evidence>
<feature type="compositionally biased region" description="Polar residues" evidence="9">
    <location>
        <begin position="1"/>
        <end position="21"/>
    </location>
</feature>
<keyword evidence="3 10" id="KW-1133">Transmembrane helix</keyword>
<dbReference type="AlphaFoldDB" id="A0A9N8EQU8"/>
<feature type="region of interest" description="Disordered" evidence="9">
    <location>
        <begin position="1"/>
        <end position="40"/>
    </location>
</feature>
<feature type="transmembrane region" description="Helical" evidence="10">
    <location>
        <begin position="641"/>
        <end position="663"/>
    </location>
</feature>
<comment type="caution">
    <text evidence="12">The sequence shown here is derived from an EMBL/GenBank/DDBJ whole genome shotgun (WGS) entry which is preliminary data.</text>
</comment>
<keyword evidence="4" id="KW-0297">G-protein coupled receptor</keyword>
<keyword evidence="13" id="KW-1185">Reference proteome</keyword>
<dbReference type="GO" id="GO:0004965">
    <property type="term" value="F:G protein-coupled GABA receptor activity"/>
    <property type="evidence" value="ECO:0007669"/>
    <property type="project" value="InterPro"/>
</dbReference>
<reference evidence="12" key="1">
    <citation type="submission" date="2020-06" db="EMBL/GenBank/DDBJ databases">
        <authorList>
            <consortium name="Plant Systems Biology data submission"/>
        </authorList>
    </citation>
    <scope>NUCLEOTIDE SEQUENCE</scope>
    <source>
        <strain evidence="12">D6</strain>
    </source>
</reference>
<comment type="subcellular location">
    <subcellularLocation>
        <location evidence="1">Membrane</location>
        <topology evidence="1">Multi-pass membrane protein</topology>
    </subcellularLocation>
</comment>
<dbReference type="EMBL" id="CAICTM010001813">
    <property type="protein sequence ID" value="CAB9526357.1"/>
    <property type="molecule type" value="Genomic_DNA"/>
</dbReference>
<sequence>MTDGTSFDVIQQDTNDSTESYDTALWGSETDDTQSTSESQRKLPFAIVGPLLPSEGQVISEVAGGGMGIVHISGAAHSSKLSGSPLFARTVTTAVPHCEAVMEYLASLGVSRIANVFFISVASSTSIEISGHLHRAASKRNIDFLRLAMEPGLPSVMQAMSQLKESGIKYVVALLAPQAVASVAKIALQQGVIGNSGYVWDFFGRAELLSPNFGLDRASQADIAQAFHGVSVSLGAVPPSPNFNQVYQQFTSSPTEQEQFLSSVPPADRQYFQNYTFQPTHSVHPLHLMSYDAVIAAGLAACHTPGQFNGTQLHRQIIYNTTFEGLSGHIHFDPVTGTRPTAPFAIKNLVLSDSRSDNATLRFDVRTTAVVVGTQINAMDPFIYHDNSTTPPADKPPLEGFDYNLRPVGVQIFGMIISISMGLMVWTIWNRRKFVISAAQPVFLLQLCIGTITMACAIIPATFQSETPSSGMDAACMSFVWLFALGWMTSISAILSKTWRLGQLMDGSQGMRRLKVEPMDVAKPFFMLLVWNVALLTAWTIVSPLKYIRTVVEHNVDQYGRHLESHARCQRTDNWALLFASLIAAASLVGIAFASFQLYKVRNLSTYFSETTSLLWSMASLVESGVLFIPLLIALHDNSSAYYIGISALITLTSLSFLVPIFWNKLQHRNAQYSDAKEDERRVQEQTFMVIALESNPNGYDSDGGSSTAGSMRLKRHNSSGRMGSSKSTFSFGRSNRNKRKGGGLGSAFGPSSTATNTSLKASNH</sequence>
<dbReference type="PROSITE" id="PS50259">
    <property type="entry name" value="G_PROTEIN_RECEP_F3_4"/>
    <property type="match status" value="1"/>
</dbReference>
<gene>
    <name evidence="12" type="ORF">SEMRO_1815_G299430.1</name>
</gene>
<proteinExistence type="predicted"/>
<evidence type="ECO:0000256" key="1">
    <source>
        <dbReference type="ARBA" id="ARBA00004141"/>
    </source>
</evidence>
<keyword evidence="2 10" id="KW-0812">Transmembrane</keyword>
<dbReference type="SUPFAM" id="SSF53822">
    <property type="entry name" value="Periplasmic binding protein-like I"/>
    <property type="match status" value="1"/>
</dbReference>
<accession>A0A9N8EQU8</accession>
<evidence type="ECO:0000256" key="10">
    <source>
        <dbReference type="SAM" id="Phobius"/>
    </source>
</evidence>
<evidence type="ECO:0000256" key="9">
    <source>
        <dbReference type="SAM" id="MobiDB-lite"/>
    </source>
</evidence>
<feature type="region of interest" description="Disordered" evidence="9">
    <location>
        <begin position="695"/>
        <end position="765"/>
    </location>
</feature>
<keyword evidence="8" id="KW-0807">Transducer</keyword>
<dbReference type="CDD" id="cd15047">
    <property type="entry name" value="7tmC_GABA-B-like"/>
    <property type="match status" value="1"/>
</dbReference>
<evidence type="ECO:0000313" key="12">
    <source>
        <dbReference type="EMBL" id="CAB9526357.1"/>
    </source>
</evidence>
<evidence type="ECO:0000313" key="13">
    <source>
        <dbReference type="Proteomes" id="UP001153069"/>
    </source>
</evidence>
<feature type="transmembrane region" description="Helical" evidence="10">
    <location>
        <begin position="441"/>
        <end position="463"/>
    </location>
</feature>
<feature type="compositionally biased region" description="Polar residues" evidence="9">
    <location>
        <begin position="750"/>
        <end position="765"/>
    </location>
</feature>
<feature type="transmembrane region" description="Helical" evidence="10">
    <location>
        <begin position="575"/>
        <end position="594"/>
    </location>
</feature>
<feature type="compositionally biased region" description="Polar residues" evidence="9">
    <location>
        <begin position="695"/>
        <end position="710"/>
    </location>
</feature>
<dbReference type="Gene3D" id="3.40.50.2300">
    <property type="match status" value="2"/>
</dbReference>
<evidence type="ECO:0000259" key="11">
    <source>
        <dbReference type="PROSITE" id="PS50259"/>
    </source>
</evidence>
<keyword evidence="7" id="KW-0325">Glycoprotein</keyword>
<dbReference type="PANTHER" id="PTHR10519:SF20">
    <property type="entry name" value="G-PROTEIN COUPLED RECEPTOR 156-RELATED"/>
    <property type="match status" value="1"/>
</dbReference>
<dbReference type="Pfam" id="PF01094">
    <property type="entry name" value="ANF_receptor"/>
    <property type="match status" value="1"/>
</dbReference>
<dbReference type="OrthoDB" id="43432at2759"/>
<feature type="domain" description="G-protein coupled receptors family 3 profile" evidence="11">
    <location>
        <begin position="474"/>
        <end position="666"/>
    </location>
</feature>
<evidence type="ECO:0000256" key="7">
    <source>
        <dbReference type="ARBA" id="ARBA00023180"/>
    </source>
</evidence>
<dbReference type="GO" id="GO:0038039">
    <property type="term" value="C:G protein-coupled receptor heterodimeric complex"/>
    <property type="evidence" value="ECO:0007669"/>
    <property type="project" value="TreeGrafter"/>
</dbReference>
<dbReference type="InterPro" id="IPR001828">
    <property type="entry name" value="ANF_lig-bd_rcpt"/>
</dbReference>
<feature type="transmembrane region" description="Helical" evidence="10">
    <location>
        <begin position="521"/>
        <end position="542"/>
    </location>
</feature>
<dbReference type="InterPro" id="IPR002455">
    <property type="entry name" value="GPCR3_GABA-B"/>
</dbReference>
<keyword evidence="6" id="KW-0675">Receptor</keyword>
<feature type="transmembrane region" description="Helical" evidence="10">
    <location>
        <begin position="475"/>
        <end position="495"/>
    </location>
</feature>
<evidence type="ECO:0000256" key="3">
    <source>
        <dbReference type="ARBA" id="ARBA00022989"/>
    </source>
</evidence>
<organism evidence="12 13">
    <name type="scientific">Seminavis robusta</name>
    <dbReference type="NCBI Taxonomy" id="568900"/>
    <lineage>
        <taxon>Eukaryota</taxon>
        <taxon>Sar</taxon>
        <taxon>Stramenopiles</taxon>
        <taxon>Ochrophyta</taxon>
        <taxon>Bacillariophyta</taxon>
        <taxon>Bacillariophyceae</taxon>
        <taxon>Bacillariophycidae</taxon>
        <taxon>Naviculales</taxon>
        <taxon>Naviculaceae</taxon>
        <taxon>Seminavis</taxon>
    </lineage>
</organism>
<keyword evidence="5 10" id="KW-0472">Membrane</keyword>
<dbReference type="Pfam" id="PF00003">
    <property type="entry name" value="7tm_3"/>
    <property type="match status" value="1"/>
</dbReference>